<evidence type="ECO:0000259" key="16">
    <source>
        <dbReference type="PROSITE" id="PS50894"/>
    </source>
</evidence>
<sequence>MSAILQSVLDDLHATVANDAYLLYEALATLADGRLDNNAASIKQCIEYIERIEQVATQAHLAGLQHICELTCLQLQELQSDVSHQQQLCEVIERWPRLVSNYLYAPTNETTRQKLITLLQDQVWAIPLAEEQISRLNTLLAQDFNADEEASNQAVLTDDLSTIATIVSTVSSNDILSTAEPNETDDSALTVEETSQTVTNHDLSPEIIDEFDESALLADELPETVTEEVATPEIIDEFDESALLADELPETVTEEVATPEIIDEFDEFALLADELPETVTEEVASPEIIDEFDESALLADELPETVTEEVASPEIIDEFDESALLADELPETVSEEVATPKIIDEFDESALLADELPETVTEEVASPEIIDEFDESALIADELPETVSEEIASPEIIDEFDESALLADELPETVTEEVASPEIIDEFDESALLADELPETVTEEVASPEIIDEFDESALIADELPNEDGLVFSDEPILSEEDIAQEILAQQQVESSLNNIFSEESDENIEETPLPVFDEISLAAEENALRHVTDDFIDDLPNIEALAETNLPATFTDDAADTQDLSKINESELLISDDMGDEDFMPDTDDISAVSAMSQPQQTQVANTAVTHTSPTTQEFSRSSKLETAANEVVAVTDVLSETLRKFVTEEDDSDGFLEAIEGYTNTVQALWEKAEIDSLSGLQEVYTFINDSFFEFSTLPQAERLASYEHLSHWTEFVLEYLRTPQQGAPLLLEYLQDTQWPSPMSKATANNLLGKLTREGIVPAIETSYAKRVSPSSNLLASIKPVTTTTQTVVTPPKVETSATIPTNAVETITSKSPEEPEEIEIEKISISEKLPPARLSIPEEEIPTLEIEIDKPDWGGAFIDDDVLLASEMNDEEENFALDSSEEETALPPQSFEQDDVPSETSTEDGLNLSHLDVLADNEAVMTETVADSLMTDIDTIVMDEAVETLTMPEDNSPDLVTENEANFLEDASVETARTLETNEHLDALLLEIEEVQTDLVRVIAKFAQSDDESPELLESIEELTDNLQAIYDAANLANLEGLQTTCGILINHIMELGEQAQANRIASKSLLDSCAPHLLAYMQEPAENATTLVKYLQHPVWTNPIDDEQADILLAQLMQLAGTEQQFSDELPAESDSTETRDAGTIDTLSAETITEIENALTDESMLSDIPAQTTTDNSIQLAAADVIELLIAQLTDANTILLENFIAVTEAENNSEALLNAVSEYSESVQSIWEATELAQLMGLQEVCTFVNDNIMALSSQDQESRLSVQALFTDWIGLAIAYLQAPNTGAMPLVEFLQQPTWAYPLDDERAAELHAHLLTPVTSTPTTPINDDSALLENIEDAETVMLEEAESLPDLSTFDTEEVIEESSELHEPLVTDNDELMNDELSDLPELDTEDLSTAETEPVTEIVIASPDIIELLIGQFTDTAETLQAPLQALTTEEDGSEALLMAVENYTEQVQVLWDAADMAKLEGLQTVCTFINDNVMGLSAQTLTERQTAVSAFEHWIPAVIEYLQAPAGYASQLVEQLQQPAWVTPLSDEQALELLEKLTQTSAETELSSISSEINDVASLATELPNVETISETAEADIQLADPDILAILIGQLHDTKSQLTDIVQTIVNAETGSEDSLMAVGSYTEQVQAVWDAAEMAQLQGLQTVCTFVNDNAMQLGMAEPEIRAAAQSILTDWIDASIAYLENPRLGVESLLEILQNFAWVQPLEEERLTALRQQLLPNSHASATTADTKPLVIASPDIIELLQNQIQDVIAGLSTALEECVSMENDNPALLEAIENYTNQVQAIWDAAEMAGLKGLQEVCTFINDNLMAFGTQEPAEKLAVKPYFEQWPIVVLEYLHNPLVGSQKLVELLQAPVWSVPLDEERASTLQQLLTQPSSSEEQTSAYQAEFADVDSITDTEEADSEEIDEEENAELSELDTSGGEGGEISLGSAEVLEILQSELESAKEELAENLGKYTSLANGAAGFDESVENYADQVMRLYAAAEMLGLEGLQEVSMFIAENVKALGEKDLGARQKAKKLLESWSDLVLSYLQSPADNVVKLVNHFREPQWATPLNDQQAYALLQKLMKGSTTEESPEEAAAYNRQTTANPEDILLTPPEDINRDLYDAYLQEVPQNAADFTKCIQNIIQEPTIPEIERAQRIAHTLKGSSNIIGIKGIANIAHHLEDILEYLAQNQVSPPKALTDTMTEAADCLEIMVDSLTGQDDPPPQALQVLQDVLDWANKIDKGNLDAPVAPRKAVQATPTTGSDKEDSGAEKAEPKKAAGGAPADTGSPEQVLRVPTSTVDNLMRLVGELSISIGQIHERLRHVLGNTRLLTDQGMVLQRKTFELENIVDIRGITGVENRYHKTAEDDEEFDPLEFEEYNELHSVAHSFIESIADARELGMSIRNDLSELETMLIQHERLNKEFQANIMTTRMVPVSTIISKLQRNIRQTCRMTGKQAELEVIGTDIMIDSDVLNNLADPLMHILRNSVDHGIESSEDRSILGKPESGTIVLRFYREGNNIVVSCKDDGQGLNYTNIRYTAIQRGLITETQEMSEPELARLILMSGFSTKSGVTQVSGRGVGMDVVYTNVRQMKGTLDLLSETGKGTNIIIKLPMSLVTLHVLVIRIGQYHYGIPTNTLEQALAPESGEFHQIGNEITFKMGKKVFALKNMSSLLNVQGDPFAPEDYHTKPVLLVHEETGVTAVLVDELLDTHDLVMKNMGKYVTKVRGVSGAAILGDGNLVPLLDVPELLRSPMQMALSNYMGQQASDDAGNAPAGVPKILIVDDSLSVRKSLSTFVEDAGFEALLAKDGVEAIEVMNQTRPNVMLVDMEMPRMNGLELTAHVRANPATQKLPIFMITSRTTEKHREQARTAGVTAYLTKPYQDTELLDWIEKGLAGQV</sequence>
<evidence type="ECO:0000313" key="17">
    <source>
        <dbReference type="EMBL" id="EIJ43797.1"/>
    </source>
</evidence>
<evidence type="ECO:0000256" key="5">
    <source>
        <dbReference type="ARBA" id="ARBA00022679"/>
    </source>
</evidence>
<dbReference type="SUPFAM" id="SSF55874">
    <property type="entry name" value="ATPase domain of HSP90 chaperone/DNA topoisomerase II/histidine kinase"/>
    <property type="match status" value="1"/>
</dbReference>
<dbReference type="HOGENOM" id="CLU_226453_0_0_6"/>
<evidence type="ECO:0000256" key="8">
    <source>
        <dbReference type="ARBA" id="ARBA00035100"/>
    </source>
</evidence>
<dbReference type="PROSITE" id="PS50851">
    <property type="entry name" value="CHEW"/>
    <property type="match status" value="1"/>
</dbReference>
<dbReference type="SMART" id="SM00260">
    <property type="entry name" value="CheW"/>
    <property type="match status" value="1"/>
</dbReference>
<dbReference type="InterPro" id="IPR004358">
    <property type="entry name" value="Sig_transdc_His_kin-like_C"/>
</dbReference>
<feature type="region of interest" description="Disordered" evidence="12">
    <location>
        <begin position="881"/>
        <end position="912"/>
    </location>
</feature>
<feature type="modified residue" description="4-aspartylphosphate" evidence="10">
    <location>
        <position position="2835"/>
    </location>
</feature>
<proteinExistence type="predicted"/>
<comment type="catalytic activity">
    <reaction evidence="1">
        <text>ATP + protein L-histidine = ADP + protein N-phospho-L-histidine.</text>
        <dbReference type="EC" id="2.7.13.3"/>
    </reaction>
</comment>
<comment type="function">
    <text evidence="8">Involved in the transmission of sensory signals from the chemoreceptors to the flagellar motors. CheA is autophosphorylated; it can transfer its phosphate group to either CheB or CheY.</text>
</comment>
<dbReference type="SMART" id="SM01231">
    <property type="entry name" value="H-kinase_dim"/>
    <property type="match status" value="1"/>
</dbReference>
<dbReference type="InterPro" id="IPR005467">
    <property type="entry name" value="His_kinase_dom"/>
</dbReference>
<evidence type="ECO:0000256" key="3">
    <source>
        <dbReference type="ARBA" id="ARBA00021495"/>
    </source>
</evidence>
<feature type="compositionally biased region" description="Polar residues" evidence="12">
    <location>
        <begin position="1890"/>
        <end position="1905"/>
    </location>
</feature>
<protein>
    <recommendedName>
        <fullName evidence="3">Chemotaxis protein CheA</fullName>
        <ecNumber evidence="2">2.7.13.3</ecNumber>
    </recommendedName>
</protein>
<keyword evidence="6 17" id="KW-0418">Kinase</keyword>
<dbReference type="InterPro" id="IPR037006">
    <property type="entry name" value="CheA-like_homodim_sf"/>
</dbReference>
<feature type="coiled-coil region" evidence="11">
    <location>
        <begin position="989"/>
        <end position="1044"/>
    </location>
</feature>
<dbReference type="GO" id="GO:0000155">
    <property type="term" value="F:phosphorelay sensor kinase activity"/>
    <property type="evidence" value="ECO:0007669"/>
    <property type="project" value="InterPro"/>
</dbReference>
<dbReference type="EMBL" id="JH600070">
    <property type="protein sequence ID" value="EIJ43797.1"/>
    <property type="molecule type" value="Genomic_DNA"/>
</dbReference>
<dbReference type="InterPro" id="IPR011006">
    <property type="entry name" value="CheY-like_superfamily"/>
</dbReference>
<feature type="compositionally biased region" description="Basic and acidic residues" evidence="12">
    <location>
        <begin position="2269"/>
        <end position="2283"/>
    </location>
</feature>
<dbReference type="InterPro" id="IPR004105">
    <property type="entry name" value="CheA-like_dim"/>
</dbReference>
<dbReference type="Gene3D" id="1.20.120.160">
    <property type="entry name" value="HPT domain"/>
    <property type="match status" value="1"/>
</dbReference>
<organism evidence="17 18">
    <name type="scientific">Beggiatoa alba B18LD</name>
    <dbReference type="NCBI Taxonomy" id="395493"/>
    <lineage>
        <taxon>Bacteria</taxon>
        <taxon>Pseudomonadati</taxon>
        <taxon>Pseudomonadota</taxon>
        <taxon>Gammaproteobacteria</taxon>
        <taxon>Thiotrichales</taxon>
        <taxon>Thiotrichaceae</taxon>
        <taxon>Beggiatoa</taxon>
    </lineage>
</organism>
<feature type="domain" description="Response regulatory" evidence="14">
    <location>
        <begin position="2786"/>
        <end position="2902"/>
    </location>
</feature>
<feature type="domain" description="HPt" evidence="16">
    <location>
        <begin position="2119"/>
        <end position="2222"/>
    </location>
</feature>
<evidence type="ECO:0000256" key="11">
    <source>
        <dbReference type="SAM" id="Coils"/>
    </source>
</evidence>
<dbReference type="PROSITE" id="PS50110">
    <property type="entry name" value="RESPONSE_REGULATORY"/>
    <property type="match status" value="1"/>
</dbReference>
<dbReference type="PROSITE" id="PS50894">
    <property type="entry name" value="HPT"/>
    <property type="match status" value="1"/>
</dbReference>
<feature type="region of interest" description="Disordered" evidence="12">
    <location>
        <begin position="1890"/>
        <end position="1944"/>
    </location>
</feature>
<dbReference type="GO" id="GO:0005737">
    <property type="term" value="C:cytoplasm"/>
    <property type="evidence" value="ECO:0007669"/>
    <property type="project" value="InterPro"/>
</dbReference>
<dbReference type="InterPro" id="IPR036641">
    <property type="entry name" value="HPT_dom_sf"/>
</dbReference>
<keyword evidence="4 10" id="KW-0597">Phosphoprotein</keyword>
<evidence type="ECO:0000256" key="7">
    <source>
        <dbReference type="ARBA" id="ARBA00023012"/>
    </source>
</evidence>
<dbReference type="CDD" id="cd00088">
    <property type="entry name" value="HPT"/>
    <property type="match status" value="1"/>
</dbReference>
<dbReference type="FunFam" id="3.30.565.10:FF:000016">
    <property type="entry name" value="Chemotaxis protein CheA, putative"/>
    <property type="match status" value="1"/>
</dbReference>
<evidence type="ECO:0000256" key="1">
    <source>
        <dbReference type="ARBA" id="ARBA00000085"/>
    </source>
</evidence>
<name>I3CJK4_9GAMM</name>
<evidence type="ECO:0000256" key="10">
    <source>
        <dbReference type="PROSITE-ProRule" id="PRU00169"/>
    </source>
</evidence>
<evidence type="ECO:0000256" key="9">
    <source>
        <dbReference type="PROSITE-ProRule" id="PRU00110"/>
    </source>
</evidence>
<dbReference type="SMART" id="SM00448">
    <property type="entry name" value="REC"/>
    <property type="match status" value="1"/>
</dbReference>
<feature type="domain" description="Histidine kinase" evidence="13">
    <location>
        <begin position="2390"/>
        <end position="2623"/>
    </location>
</feature>
<dbReference type="PANTHER" id="PTHR43395:SF8">
    <property type="entry name" value="HISTIDINE KINASE"/>
    <property type="match status" value="1"/>
</dbReference>
<dbReference type="InterPro" id="IPR003594">
    <property type="entry name" value="HATPase_dom"/>
</dbReference>
<accession>I3CJK4</accession>
<dbReference type="SUPFAM" id="SSF52172">
    <property type="entry name" value="CheY-like"/>
    <property type="match status" value="1"/>
</dbReference>
<dbReference type="InterPro" id="IPR036061">
    <property type="entry name" value="CheW-like_dom_sf"/>
</dbReference>
<feature type="domain" description="CheW-like" evidence="15">
    <location>
        <begin position="2625"/>
        <end position="2762"/>
    </location>
</feature>
<dbReference type="InterPro" id="IPR008207">
    <property type="entry name" value="Sig_transdc_His_kin_Hpt_dom"/>
</dbReference>
<dbReference type="Gene3D" id="3.40.50.2300">
    <property type="match status" value="1"/>
</dbReference>
<feature type="compositionally biased region" description="Acidic residues" evidence="12">
    <location>
        <begin position="1910"/>
        <end position="1936"/>
    </location>
</feature>
<dbReference type="EC" id="2.7.13.3" evidence="2"/>
<dbReference type="InterPro" id="IPR036890">
    <property type="entry name" value="HATPase_C_sf"/>
</dbReference>
<dbReference type="PANTHER" id="PTHR43395">
    <property type="entry name" value="SENSOR HISTIDINE KINASE CHEA"/>
    <property type="match status" value="1"/>
</dbReference>
<feature type="region of interest" description="Disordered" evidence="12">
    <location>
        <begin position="2251"/>
        <end position="2302"/>
    </location>
</feature>
<evidence type="ECO:0000259" key="14">
    <source>
        <dbReference type="PROSITE" id="PS50110"/>
    </source>
</evidence>
<dbReference type="GO" id="GO:0006935">
    <property type="term" value="P:chemotaxis"/>
    <property type="evidence" value="ECO:0007669"/>
    <property type="project" value="InterPro"/>
</dbReference>
<dbReference type="InterPro" id="IPR001789">
    <property type="entry name" value="Sig_transdc_resp-reg_receiver"/>
</dbReference>
<dbReference type="SUPFAM" id="SSF50341">
    <property type="entry name" value="CheW-like"/>
    <property type="match status" value="1"/>
</dbReference>
<evidence type="ECO:0000256" key="2">
    <source>
        <dbReference type="ARBA" id="ARBA00012438"/>
    </source>
</evidence>
<dbReference type="PRINTS" id="PR00344">
    <property type="entry name" value="BCTRLSENSOR"/>
</dbReference>
<evidence type="ECO:0000256" key="6">
    <source>
        <dbReference type="ARBA" id="ARBA00022777"/>
    </source>
</evidence>
<dbReference type="Gene3D" id="3.30.565.10">
    <property type="entry name" value="Histidine kinase-like ATPase, C-terminal domain"/>
    <property type="match status" value="1"/>
</dbReference>
<evidence type="ECO:0000259" key="15">
    <source>
        <dbReference type="PROSITE" id="PS50851"/>
    </source>
</evidence>
<dbReference type="Pfam" id="PF01584">
    <property type="entry name" value="CheW"/>
    <property type="match status" value="1"/>
</dbReference>
<dbReference type="InterPro" id="IPR002545">
    <property type="entry name" value="CheW-lke_dom"/>
</dbReference>
<dbReference type="Pfam" id="PF02518">
    <property type="entry name" value="HATPase_c"/>
    <property type="match status" value="1"/>
</dbReference>
<dbReference type="Proteomes" id="UP000005744">
    <property type="component" value="Unassembled WGS sequence"/>
</dbReference>
<dbReference type="Pfam" id="PF00072">
    <property type="entry name" value="Response_reg"/>
    <property type="match status" value="1"/>
</dbReference>
<dbReference type="SUPFAM" id="SSF47226">
    <property type="entry name" value="Histidine-containing phosphotransfer domain, HPT domain"/>
    <property type="match status" value="1"/>
</dbReference>
<dbReference type="Pfam" id="PF01627">
    <property type="entry name" value="Hpt"/>
    <property type="match status" value="1"/>
</dbReference>
<evidence type="ECO:0000259" key="13">
    <source>
        <dbReference type="PROSITE" id="PS50109"/>
    </source>
</evidence>
<evidence type="ECO:0000256" key="12">
    <source>
        <dbReference type="SAM" id="MobiDB-lite"/>
    </source>
</evidence>
<evidence type="ECO:0000313" key="18">
    <source>
        <dbReference type="Proteomes" id="UP000005744"/>
    </source>
</evidence>
<dbReference type="SMART" id="SM00387">
    <property type="entry name" value="HATPase_c"/>
    <property type="match status" value="1"/>
</dbReference>
<dbReference type="OrthoDB" id="9803176at2"/>
<keyword evidence="18" id="KW-1185">Reference proteome</keyword>
<feature type="compositionally biased region" description="Acidic residues" evidence="12">
    <location>
        <begin position="881"/>
        <end position="892"/>
    </location>
</feature>
<keyword evidence="5" id="KW-0808">Transferase</keyword>
<dbReference type="InterPro" id="IPR051315">
    <property type="entry name" value="Bact_Chemotaxis_CheA"/>
</dbReference>
<dbReference type="SMART" id="SM00073">
    <property type="entry name" value="HPT"/>
    <property type="match status" value="1"/>
</dbReference>
<dbReference type="Gene3D" id="2.30.30.40">
    <property type="entry name" value="SH3 Domains"/>
    <property type="match status" value="1"/>
</dbReference>
<dbReference type="STRING" id="395493.BegalDRAFT_2969"/>
<dbReference type="Gene3D" id="1.10.287.560">
    <property type="entry name" value="Histidine kinase CheA-like, homodimeric domain"/>
    <property type="match status" value="1"/>
</dbReference>
<evidence type="ECO:0000256" key="4">
    <source>
        <dbReference type="ARBA" id="ARBA00022553"/>
    </source>
</evidence>
<dbReference type="eggNOG" id="COG0643">
    <property type="taxonomic scope" value="Bacteria"/>
</dbReference>
<keyword evidence="11" id="KW-0175">Coiled coil</keyword>
<reference evidence="17 18" key="1">
    <citation type="submission" date="2011-11" db="EMBL/GenBank/DDBJ databases">
        <title>Improved High-Quality Draft sequence of Beggiatoa alba B18lD.</title>
        <authorList>
            <consortium name="US DOE Joint Genome Institute"/>
            <person name="Lucas S."/>
            <person name="Han J."/>
            <person name="Lapidus A."/>
            <person name="Cheng J.-F."/>
            <person name="Goodwin L."/>
            <person name="Pitluck S."/>
            <person name="Peters L."/>
            <person name="Mikhailova N."/>
            <person name="Held B."/>
            <person name="Detter J.C."/>
            <person name="Han C."/>
            <person name="Tapia R."/>
            <person name="Land M."/>
            <person name="Hauser L."/>
            <person name="Kyrpides N."/>
            <person name="Ivanova N."/>
            <person name="Pagani I."/>
            <person name="Samuel K."/>
            <person name="Teske A."/>
            <person name="Mueller J."/>
            <person name="Woyke T."/>
        </authorList>
    </citation>
    <scope>NUCLEOTIDE SEQUENCE [LARGE SCALE GENOMIC DNA]</scope>
    <source>
        <strain evidence="17 18">B18LD</strain>
    </source>
</reference>
<feature type="modified residue" description="Phosphohistidine" evidence="9">
    <location>
        <position position="2165"/>
    </location>
</feature>
<dbReference type="PROSITE" id="PS50109">
    <property type="entry name" value="HIS_KIN"/>
    <property type="match status" value="1"/>
</dbReference>
<keyword evidence="7" id="KW-0902">Two-component regulatory system</keyword>
<gene>
    <name evidence="17" type="ORF">BegalDRAFT_2969</name>
</gene>
<dbReference type="RefSeq" id="WP_002691293.1">
    <property type="nucleotide sequence ID" value="NZ_JH600070.1"/>
</dbReference>